<sequence length="164" mass="17202">MESDEVMLTVRLTTAERTLLRWLARGHRGDVSEVAADALLDVLPALLARPARPARPTRDARDAPPAAEPPVRAAPCAVTVWLPSELADLLPALAAHLASAPQPSAAPASAAPPPAAPSPCTALGTALRLWLHQDPARLAAGLRAMHVHPHPPTRPHPHVHPLAA</sequence>
<accession>A0A9W6QF21</accession>
<organism evidence="2 3">
    <name type="scientific">Kitasatospora phosalacinea</name>
    <dbReference type="NCBI Taxonomy" id="2065"/>
    <lineage>
        <taxon>Bacteria</taxon>
        <taxon>Bacillati</taxon>
        <taxon>Actinomycetota</taxon>
        <taxon>Actinomycetes</taxon>
        <taxon>Kitasatosporales</taxon>
        <taxon>Streptomycetaceae</taxon>
        <taxon>Kitasatospora</taxon>
    </lineage>
</organism>
<protein>
    <submittedName>
        <fullName evidence="2">Uncharacterized protein</fullName>
    </submittedName>
</protein>
<evidence type="ECO:0000313" key="2">
    <source>
        <dbReference type="EMBL" id="GLW74939.1"/>
    </source>
</evidence>
<reference evidence="2" key="1">
    <citation type="submission" date="2023-02" db="EMBL/GenBank/DDBJ databases">
        <title>Kitasatospora phosalacinea NBRC 14627.</title>
        <authorList>
            <person name="Ichikawa N."/>
            <person name="Sato H."/>
            <person name="Tonouchi N."/>
        </authorList>
    </citation>
    <scope>NUCLEOTIDE SEQUENCE</scope>
    <source>
        <strain evidence="2">NBRC 14627</strain>
    </source>
</reference>
<proteinExistence type="predicted"/>
<name>A0A9W6QF21_9ACTN</name>
<comment type="caution">
    <text evidence="2">The sequence shown here is derived from an EMBL/GenBank/DDBJ whole genome shotgun (WGS) entry which is preliminary data.</text>
</comment>
<dbReference type="Proteomes" id="UP001165041">
    <property type="component" value="Unassembled WGS sequence"/>
</dbReference>
<dbReference type="AlphaFoldDB" id="A0A9W6QF21"/>
<gene>
    <name evidence="2" type="ORF">Kpho02_72360</name>
</gene>
<evidence type="ECO:0000313" key="3">
    <source>
        <dbReference type="Proteomes" id="UP001165041"/>
    </source>
</evidence>
<evidence type="ECO:0000256" key="1">
    <source>
        <dbReference type="SAM" id="MobiDB-lite"/>
    </source>
</evidence>
<dbReference type="EMBL" id="BSSA01000042">
    <property type="protein sequence ID" value="GLW74939.1"/>
    <property type="molecule type" value="Genomic_DNA"/>
</dbReference>
<feature type="region of interest" description="Disordered" evidence="1">
    <location>
        <begin position="51"/>
        <end position="70"/>
    </location>
</feature>
<dbReference type="RefSeq" id="WP_285740499.1">
    <property type="nucleotide sequence ID" value="NZ_BSSA01000042.1"/>
</dbReference>